<evidence type="ECO:0000313" key="2">
    <source>
        <dbReference type="EMBL" id="MBQ0961301.1"/>
    </source>
</evidence>
<name>A0A941BHW1_9BURK</name>
<feature type="region of interest" description="Disordered" evidence="1">
    <location>
        <begin position="1"/>
        <end position="79"/>
    </location>
</feature>
<gene>
    <name evidence="2" type="ORF">KAK06_20260</name>
</gene>
<organism evidence="2 3">
    <name type="scientific">Ideonella aquatica</name>
    <dbReference type="NCBI Taxonomy" id="2824119"/>
    <lineage>
        <taxon>Bacteria</taxon>
        <taxon>Pseudomonadati</taxon>
        <taxon>Pseudomonadota</taxon>
        <taxon>Betaproteobacteria</taxon>
        <taxon>Burkholderiales</taxon>
        <taxon>Sphaerotilaceae</taxon>
        <taxon>Ideonella</taxon>
    </lineage>
</organism>
<accession>A0A941BHW1</accession>
<dbReference type="Proteomes" id="UP000678374">
    <property type="component" value="Unassembled WGS sequence"/>
</dbReference>
<keyword evidence="3" id="KW-1185">Reference proteome</keyword>
<protein>
    <submittedName>
        <fullName evidence="2">Uncharacterized protein</fullName>
    </submittedName>
</protein>
<dbReference type="EMBL" id="JAGQDE010000026">
    <property type="protein sequence ID" value="MBQ0961301.1"/>
    <property type="molecule type" value="Genomic_DNA"/>
</dbReference>
<feature type="compositionally biased region" description="Basic residues" evidence="1">
    <location>
        <begin position="58"/>
        <end position="69"/>
    </location>
</feature>
<evidence type="ECO:0000313" key="3">
    <source>
        <dbReference type="Proteomes" id="UP000678374"/>
    </source>
</evidence>
<proteinExistence type="predicted"/>
<sequence length="118" mass="12440">MLGSVGAEAAKDSRADGRLGIGSVASGTEQAAVAKDDSALEQKQGMGRGLDDWAAQRRPCRRRDVRARPPRTAAAMPRHPRIRRCRLALVDGMLDPAAMPVGTGLAAPASRLTKDLSP</sequence>
<dbReference type="AlphaFoldDB" id="A0A941BHW1"/>
<dbReference type="RefSeq" id="WP_210803985.1">
    <property type="nucleotide sequence ID" value="NZ_JAGQDE010000026.1"/>
</dbReference>
<evidence type="ECO:0000256" key="1">
    <source>
        <dbReference type="SAM" id="MobiDB-lite"/>
    </source>
</evidence>
<reference evidence="2" key="1">
    <citation type="submission" date="2021-04" db="EMBL/GenBank/DDBJ databases">
        <title>The genome sequence of Ideonella sp. 4Y11.</title>
        <authorList>
            <person name="Liu Y."/>
        </authorList>
    </citation>
    <scope>NUCLEOTIDE SEQUENCE</scope>
    <source>
        <strain evidence="2">4Y11</strain>
    </source>
</reference>
<comment type="caution">
    <text evidence="2">The sequence shown here is derived from an EMBL/GenBank/DDBJ whole genome shotgun (WGS) entry which is preliminary data.</text>
</comment>